<dbReference type="PROSITE" id="PS00893">
    <property type="entry name" value="NUDIX_BOX"/>
    <property type="match status" value="1"/>
</dbReference>
<reference evidence="11 12" key="1">
    <citation type="journal article" date="2014" name="BMC Genomics">
        <title>Adaptive genomic structural variation in the grape powdery mildew pathogen, Erysiphe necator.</title>
        <authorList>
            <person name="Jones L."/>
            <person name="Riaz S."/>
            <person name="Morales-Cruz A."/>
            <person name="Amrine K.C."/>
            <person name="McGuire B."/>
            <person name="Gubler W.D."/>
            <person name="Walker M.A."/>
            <person name="Cantu D."/>
        </authorList>
    </citation>
    <scope>NUCLEOTIDE SEQUENCE [LARGE SCALE GENOMIC DNA]</scope>
    <source>
        <strain evidence="12">c</strain>
    </source>
</reference>
<dbReference type="GO" id="GO:0000932">
    <property type="term" value="C:P-body"/>
    <property type="evidence" value="ECO:0007669"/>
    <property type="project" value="TreeGrafter"/>
</dbReference>
<keyword evidence="12" id="KW-1185">Reference proteome</keyword>
<keyword evidence="5" id="KW-0479">Metal-binding</keyword>
<dbReference type="CDD" id="cd03672">
    <property type="entry name" value="NUDIX_Dcp2p_Nudt20"/>
    <property type="match status" value="1"/>
</dbReference>
<sequence>MERNMQLQDWLDDLCVRFLMNGPKEDLETAERICFRVEEAQWYYEDFIRPQDPTLPSMTLKCFCDEIFAHCPLLLPFSQDHRMKAFDAFLSYKKRVPVRGAIMLNQNMDKLVLVKGWKKGANWSFPRGKINKDEDDLDCAIREVYEETGFDLGEAGFIPADRQVKSIELNMHEQQIRLFVFRGIPMNINFEPKTRKEISAIDWWQLSDLPAFRKGKAHIQQPVYKVTNFYMVAPFLAHVRKWIAEQKKLDANRMMDGKYQPEKALWPDEATSEEEQMAESSTKIISREKEPFTTDTRSSLKEVAKLNNLMDDIRSVGLTHERTTDPPVNDAGSALLLLLNSKTEAAINQRPNYSTQNKTENVPVSDNGSALLALLNSKASIAKNQRINYLPQTPTSHKNLQSHTPITPLHDQTPNASLITTMLPSPKISVPRQDENSIHYHQQLIKNQYDSVADIKKKIQSNQYSSITSFNPHPHPHPNTYQHQHLIHPQPLPPNVQRTVFAQSPMSASPLASKALHQSSTSKMPQIPITGTTSIPGVEKNMSPKFTYNKISLLNSIKGHNHSLLSEVNIKPNSEIGMGSKSSKGFTLNYTQEANHRSNFLPLQIKKDIPSTLSGLQNDQLSQISALNGYPKPRTSTIVSDVPIRKKGSQSISHSDKQFLLSYLDAVVAKGINF</sequence>
<feature type="compositionally biased region" description="Polar residues" evidence="9">
    <location>
        <begin position="518"/>
        <end position="535"/>
    </location>
</feature>
<feature type="domain" description="Nudix hydrolase" evidence="10">
    <location>
        <begin position="94"/>
        <end position="225"/>
    </location>
</feature>
<evidence type="ECO:0000256" key="5">
    <source>
        <dbReference type="ARBA" id="ARBA00022723"/>
    </source>
</evidence>
<evidence type="ECO:0000259" key="10">
    <source>
        <dbReference type="PROSITE" id="PS51462"/>
    </source>
</evidence>
<keyword evidence="7" id="KW-0694">RNA-binding</keyword>
<dbReference type="PROSITE" id="PS51462">
    <property type="entry name" value="NUDIX"/>
    <property type="match status" value="1"/>
</dbReference>
<accession>A0A0B1P202</accession>
<dbReference type="Pfam" id="PF05026">
    <property type="entry name" value="DCP2"/>
    <property type="match status" value="1"/>
</dbReference>
<evidence type="ECO:0000256" key="2">
    <source>
        <dbReference type="ARBA" id="ARBA00004496"/>
    </source>
</evidence>
<evidence type="ECO:0000256" key="6">
    <source>
        <dbReference type="ARBA" id="ARBA00022801"/>
    </source>
</evidence>
<feature type="region of interest" description="Disordered" evidence="9">
    <location>
        <begin position="518"/>
        <end position="538"/>
    </location>
</feature>
<dbReference type="STRING" id="52586.A0A0B1P202"/>
<evidence type="ECO:0000256" key="3">
    <source>
        <dbReference type="ARBA" id="ARBA00005279"/>
    </source>
</evidence>
<dbReference type="SMART" id="SM01125">
    <property type="entry name" value="DCP2"/>
    <property type="match status" value="1"/>
</dbReference>
<organism evidence="11 12">
    <name type="scientific">Uncinula necator</name>
    <name type="common">Grape powdery mildew</name>
    <dbReference type="NCBI Taxonomy" id="52586"/>
    <lineage>
        <taxon>Eukaryota</taxon>
        <taxon>Fungi</taxon>
        <taxon>Dikarya</taxon>
        <taxon>Ascomycota</taxon>
        <taxon>Pezizomycotina</taxon>
        <taxon>Leotiomycetes</taxon>
        <taxon>Erysiphales</taxon>
        <taxon>Erysiphaceae</taxon>
        <taxon>Erysiphe</taxon>
    </lineage>
</organism>
<keyword evidence="8" id="KW-0464">Manganese</keyword>
<dbReference type="GO" id="GO:0000184">
    <property type="term" value="P:nuclear-transcribed mRNA catabolic process, nonsense-mediated decay"/>
    <property type="evidence" value="ECO:0007669"/>
    <property type="project" value="InterPro"/>
</dbReference>
<proteinExistence type="inferred from homology"/>
<evidence type="ECO:0000256" key="1">
    <source>
        <dbReference type="ARBA" id="ARBA00001936"/>
    </source>
</evidence>
<evidence type="ECO:0000256" key="8">
    <source>
        <dbReference type="ARBA" id="ARBA00023211"/>
    </source>
</evidence>
<keyword evidence="4" id="KW-0963">Cytoplasm</keyword>
<comment type="similarity">
    <text evidence="3">Belongs to the Nudix hydrolase family. DCP2 subfamily.</text>
</comment>
<dbReference type="AlphaFoldDB" id="A0A0B1P202"/>
<dbReference type="GO" id="GO:0000290">
    <property type="term" value="P:deadenylation-dependent decapping of nuclear-transcribed mRNA"/>
    <property type="evidence" value="ECO:0007669"/>
    <property type="project" value="InterPro"/>
</dbReference>
<evidence type="ECO:0000256" key="4">
    <source>
        <dbReference type="ARBA" id="ARBA00022490"/>
    </source>
</evidence>
<dbReference type="InterPro" id="IPR036189">
    <property type="entry name" value="DCP2_BoxA_sf"/>
</dbReference>
<dbReference type="SUPFAM" id="SSF55811">
    <property type="entry name" value="Nudix"/>
    <property type="match status" value="1"/>
</dbReference>
<dbReference type="Pfam" id="PF00293">
    <property type="entry name" value="NUDIX"/>
    <property type="match status" value="1"/>
</dbReference>
<dbReference type="InterPro" id="IPR015797">
    <property type="entry name" value="NUDIX_hydrolase-like_dom_sf"/>
</dbReference>
<comment type="subcellular location">
    <subcellularLocation>
        <location evidence="2">Cytoplasm</location>
    </subcellularLocation>
</comment>
<comment type="cofactor">
    <cofactor evidence="1">
        <name>Mn(2+)</name>
        <dbReference type="ChEBI" id="CHEBI:29035"/>
    </cofactor>
</comment>
<dbReference type="EMBL" id="JNVN01001878">
    <property type="protein sequence ID" value="KHJ32697.1"/>
    <property type="molecule type" value="Genomic_DNA"/>
</dbReference>
<dbReference type="InterPro" id="IPR000086">
    <property type="entry name" value="NUDIX_hydrolase_dom"/>
</dbReference>
<dbReference type="InterPro" id="IPR044099">
    <property type="entry name" value="Dcp2_NUDIX"/>
</dbReference>
<dbReference type="FunFam" id="3.90.79.10:FF:000003">
    <property type="entry name" value="M7GpppN-mRNA hydrolase isoform 2"/>
    <property type="match status" value="1"/>
</dbReference>
<evidence type="ECO:0000256" key="7">
    <source>
        <dbReference type="ARBA" id="ARBA00022884"/>
    </source>
</evidence>
<evidence type="ECO:0000256" key="9">
    <source>
        <dbReference type="SAM" id="MobiDB-lite"/>
    </source>
</evidence>
<dbReference type="GO" id="GO:0003723">
    <property type="term" value="F:RNA binding"/>
    <property type="evidence" value="ECO:0007669"/>
    <property type="project" value="UniProtKB-KW"/>
</dbReference>
<dbReference type="InterPro" id="IPR020084">
    <property type="entry name" value="NUDIX_hydrolase_CS"/>
</dbReference>
<dbReference type="PANTHER" id="PTHR23114">
    <property type="entry name" value="M7GPPPN-MRNA HYDROLASE"/>
    <property type="match status" value="1"/>
</dbReference>
<dbReference type="Gene3D" id="3.90.79.10">
    <property type="entry name" value="Nucleoside Triphosphate Pyrophosphohydrolase"/>
    <property type="match status" value="1"/>
</dbReference>
<dbReference type="Gene3D" id="1.10.10.1050">
    <property type="entry name" value="Dcp2, box A domain"/>
    <property type="match status" value="1"/>
</dbReference>
<dbReference type="InterPro" id="IPR007722">
    <property type="entry name" value="DCP2_BoxA"/>
</dbReference>
<evidence type="ECO:0000313" key="11">
    <source>
        <dbReference type="EMBL" id="KHJ32697.1"/>
    </source>
</evidence>
<dbReference type="PANTHER" id="PTHR23114:SF17">
    <property type="entry name" value="M7GPPPN-MRNA HYDROLASE"/>
    <property type="match status" value="1"/>
</dbReference>
<dbReference type="SUPFAM" id="SSF140586">
    <property type="entry name" value="Dcp2 domain-like"/>
    <property type="match status" value="1"/>
</dbReference>
<dbReference type="GO" id="GO:0140933">
    <property type="term" value="F:5'-(N(7)-methylguanosine 5'-triphospho)-[mRNA] hydrolase activity"/>
    <property type="evidence" value="ECO:0007669"/>
    <property type="project" value="InterPro"/>
</dbReference>
<comment type="caution">
    <text evidence="11">The sequence shown here is derived from an EMBL/GenBank/DDBJ whole genome shotgun (WGS) entry which is preliminary data.</text>
</comment>
<name>A0A0B1P202_UNCNE</name>
<dbReference type="Proteomes" id="UP000030854">
    <property type="component" value="Unassembled WGS sequence"/>
</dbReference>
<protein>
    <submittedName>
        <fullName evidence="11">Putative mrna decapping complex subunit 2</fullName>
    </submittedName>
</protein>
<evidence type="ECO:0000313" key="12">
    <source>
        <dbReference type="Proteomes" id="UP000030854"/>
    </source>
</evidence>
<dbReference type="GO" id="GO:0030145">
    <property type="term" value="F:manganese ion binding"/>
    <property type="evidence" value="ECO:0007669"/>
    <property type="project" value="InterPro"/>
</dbReference>
<keyword evidence="6" id="KW-0378">Hydrolase</keyword>
<dbReference type="HOGENOM" id="CLU_008108_4_0_1"/>
<gene>
    <name evidence="11" type="ORF">EV44_g2582</name>
</gene>